<dbReference type="EMBL" id="CAVLEF010000006">
    <property type="protein sequence ID" value="CAK1545108.1"/>
    <property type="molecule type" value="Genomic_DNA"/>
</dbReference>
<comment type="caution">
    <text evidence="2">The sequence shown here is derived from an EMBL/GenBank/DDBJ whole genome shotgun (WGS) entry which is preliminary data.</text>
</comment>
<feature type="region of interest" description="Disordered" evidence="1">
    <location>
        <begin position="1"/>
        <end position="31"/>
    </location>
</feature>
<evidence type="ECO:0000313" key="2">
    <source>
        <dbReference type="EMBL" id="CAK1545108.1"/>
    </source>
</evidence>
<protein>
    <submittedName>
        <fullName evidence="2">Uncharacterized protein</fullName>
    </submittedName>
</protein>
<evidence type="ECO:0000313" key="3">
    <source>
        <dbReference type="Proteomes" id="UP001497472"/>
    </source>
</evidence>
<gene>
    <name evidence="2" type="ORF">LNINA_LOCUS4795</name>
</gene>
<keyword evidence="3" id="KW-1185">Reference proteome</keyword>
<accession>A0AAV1JA97</accession>
<sequence length="82" mass="9253">MDFNGKLEHRLQSVRERRSKATEVQKQSGPVTFRESMSKVHRDLLAGVGGQRDVIDQLWRNATGAKQATVISCDEEKILESV</sequence>
<dbReference type="Proteomes" id="UP001497472">
    <property type="component" value="Unassembled WGS sequence"/>
</dbReference>
<feature type="compositionally biased region" description="Basic and acidic residues" evidence="1">
    <location>
        <begin position="1"/>
        <end position="23"/>
    </location>
</feature>
<reference evidence="2 3" key="1">
    <citation type="submission" date="2023-11" db="EMBL/GenBank/DDBJ databases">
        <authorList>
            <person name="Okamura Y."/>
        </authorList>
    </citation>
    <scope>NUCLEOTIDE SEQUENCE [LARGE SCALE GENOMIC DNA]</scope>
</reference>
<evidence type="ECO:0000256" key="1">
    <source>
        <dbReference type="SAM" id="MobiDB-lite"/>
    </source>
</evidence>
<proteinExistence type="predicted"/>
<name>A0AAV1JA97_9NEOP</name>
<organism evidence="2 3">
    <name type="scientific">Leptosia nina</name>
    <dbReference type="NCBI Taxonomy" id="320188"/>
    <lineage>
        <taxon>Eukaryota</taxon>
        <taxon>Metazoa</taxon>
        <taxon>Ecdysozoa</taxon>
        <taxon>Arthropoda</taxon>
        <taxon>Hexapoda</taxon>
        <taxon>Insecta</taxon>
        <taxon>Pterygota</taxon>
        <taxon>Neoptera</taxon>
        <taxon>Endopterygota</taxon>
        <taxon>Lepidoptera</taxon>
        <taxon>Glossata</taxon>
        <taxon>Ditrysia</taxon>
        <taxon>Papilionoidea</taxon>
        <taxon>Pieridae</taxon>
        <taxon>Pierinae</taxon>
        <taxon>Leptosia</taxon>
    </lineage>
</organism>
<dbReference type="AlphaFoldDB" id="A0AAV1JA97"/>